<dbReference type="RefSeq" id="YP_009314604.1">
    <property type="nucleotide sequence ID" value="NC_031662.1"/>
</dbReference>
<dbReference type="AlphaFoldDB" id="A0A1G4NW11"/>
<gene>
    <name evidence="1" type="primary">ORF_11</name>
    <name evidence="1" type="ORF">J0256_210</name>
</gene>
<keyword evidence="1" id="KW-0150">Chloroplast</keyword>
<dbReference type="EMBL" id="LT622870">
    <property type="protein sequence ID" value="SCW22858.1"/>
    <property type="molecule type" value="Genomic_DNA"/>
</dbReference>
<organism evidence="1">
    <name type="scientific">Liagoropsis maxima</name>
    <dbReference type="NCBI Taxonomy" id="1653392"/>
    <lineage>
        <taxon>Eukaryota</taxon>
        <taxon>Rhodophyta</taxon>
        <taxon>Florideophyceae</taxon>
        <taxon>Nemaliophycidae</taxon>
        <taxon>Nemaliales</taxon>
        <taxon>Liagoraceae</taxon>
        <taxon>Liagoropsis</taxon>
    </lineage>
</organism>
<proteinExistence type="predicted"/>
<protein>
    <submittedName>
        <fullName evidence="1">Uncharacterized protein</fullName>
    </submittedName>
</protein>
<reference evidence="1" key="1">
    <citation type="submission" date="2016-10" db="EMBL/GenBank/DDBJ databases">
        <title>Chloroplast genomes as a tool to resolve red algal phylogenies: a case study in the Nemaliales.</title>
        <authorList>
            <person name="Costa J.F."/>
            <person name="Lin S.M."/>
            <person name="Macaya E.C."/>
            <person name="Fernandez-Garcia C."/>
            <person name="Verbruggen H."/>
        </authorList>
    </citation>
    <scope>NUCLEOTIDE SEQUENCE</scope>
    <source>
        <strain evidence="1">J.0256</strain>
    </source>
</reference>
<sequence>MITNLQNVIIIFPFISEHKAIFRSSIFTYNLIANNEIIKYITLVCLVGKLQYKQIKY</sequence>
<keyword evidence="1" id="KW-0934">Plastid</keyword>
<geneLocation type="chloroplast" evidence="1"/>
<evidence type="ECO:0000313" key="1">
    <source>
        <dbReference type="EMBL" id="SCW22858.1"/>
    </source>
</evidence>
<accession>A0A1G4NW11</accession>
<name>A0A1G4NW11_9FLOR</name>
<reference evidence="1" key="2">
    <citation type="submission" date="2016-10" db="EMBL/GenBank/DDBJ databases">
        <authorList>
            <person name="de Groot N.N."/>
        </authorList>
    </citation>
    <scope>NUCLEOTIDE SEQUENCE</scope>
    <source>
        <strain evidence="1">J.0256</strain>
    </source>
</reference>
<dbReference type="GeneID" id="30000864"/>